<name>A0A8H4TQY5_9HYPO</name>
<dbReference type="AlphaFoldDB" id="A0A8H4TQY5"/>
<comment type="caution">
    <text evidence="1">The sequence shown here is derived from an EMBL/GenBank/DDBJ whole genome shotgun (WGS) entry which is preliminary data.</text>
</comment>
<dbReference type="OrthoDB" id="2364174at2759"/>
<accession>A0A8H4TQY5</accession>
<gene>
    <name evidence="1" type="ORF">FSARC_9592</name>
</gene>
<protein>
    <submittedName>
        <fullName evidence="1">Uncharacterized protein</fullName>
    </submittedName>
</protein>
<keyword evidence="2" id="KW-1185">Reference proteome</keyword>
<reference evidence="1" key="1">
    <citation type="journal article" date="2020" name="BMC Genomics">
        <title>Correction to: Identification and distribution of gene clusters required for synthesis of sphingolipid metabolism inhibitors in diverse species of the filamentous fungus Fusarium.</title>
        <authorList>
            <person name="Kim H.S."/>
            <person name="Lohmar J.M."/>
            <person name="Busman M."/>
            <person name="Brown D.W."/>
            <person name="Naumann T.A."/>
            <person name="Divon H.H."/>
            <person name="Lysoe E."/>
            <person name="Uhlig S."/>
            <person name="Proctor R.H."/>
        </authorList>
    </citation>
    <scope>NUCLEOTIDE SEQUENCE</scope>
    <source>
        <strain evidence="1">NRRL 20472</strain>
    </source>
</reference>
<reference evidence="1" key="2">
    <citation type="submission" date="2020-05" db="EMBL/GenBank/DDBJ databases">
        <authorList>
            <person name="Kim H.-S."/>
            <person name="Proctor R.H."/>
            <person name="Brown D.W."/>
        </authorList>
    </citation>
    <scope>NUCLEOTIDE SEQUENCE</scope>
    <source>
        <strain evidence="1">NRRL 20472</strain>
    </source>
</reference>
<sequence length="305" mass="34265">MARRAPVEKLPLAVRKNIRDSWENTKEEREKKLSDLLGQPWTINVDPKALYPYAEEGSWGATSLGDLIVGYVEGVDYQLKYFIDQNGDGAKEEINEICSVHVLTIDFDETNTVSYSGVKVSPQGELVVLFNEGNLGSNASYAAESSKLTKALNEGPSAGRSMSYVARASIRNDYDPNIAQVQEKLNKILGQEIAIVPNFEANYEKLKSKGNADSGWEANFGRAHFSYFEALNSQLEYDKFDKDDMLQEGLLEELEKRAVHFRVVDKTKRSYNETVIEDGVLYLQCGPENFHVNINYIASDLLNIL</sequence>
<dbReference type="Proteomes" id="UP000622797">
    <property type="component" value="Unassembled WGS sequence"/>
</dbReference>
<proteinExistence type="predicted"/>
<evidence type="ECO:0000313" key="2">
    <source>
        <dbReference type="Proteomes" id="UP000622797"/>
    </source>
</evidence>
<organism evidence="1 2">
    <name type="scientific">Fusarium sarcochroum</name>
    <dbReference type="NCBI Taxonomy" id="1208366"/>
    <lineage>
        <taxon>Eukaryota</taxon>
        <taxon>Fungi</taxon>
        <taxon>Dikarya</taxon>
        <taxon>Ascomycota</taxon>
        <taxon>Pezizomycotina</taxon>
        <taxon>Sordariomycetes</taxon>
        <taxon>Hypocreomycetidae</taxon>
        <taxon>Hypocreales</taxon>
        <taxon>Nectriaceae</taxon>
        <taxon>Fusarium</taxon>
        <taxon>Fusarium lateritium species complex</taxon>
    </lineage>
</organism>
<evidence type="ECO:0000313" key="1">
    <source>
        <dbReference type="EMBL" id="KAF4962307.1"/>
    </source>
</evidence>
<dbReference type="EMBL" id="JABEXW010000551">
    <property type="protein sequence ID" value="KAF4962307.1"/>
    <property type="molecule type" value="Genomic_DNA"/>
</dbReference>